<dbReference type="OrthoDB" id="5902374at2759"/>
<organism evidence="1 2">
    <name type="scientific">Steinernema carpocapsae</name>
    <name type="common">Entomopathogenic nematode</name>
    <dbReference type="NCBI Taxonomy" id="34508"/>
    <lineage>
        <taxon>Eukaryota</taxon>
        <taxon>Metazoa</taxon>
        <taxon>Ecdysozoa</taxon>
        <taxon>Nematoda</taxon>
        <taxon>Chromadorea</taxon>
        <taxon>Rhabditida</taxon>
        <taxon>Tylenchina</taxon>
        <taxon>Panagrolaimomorpha</taxon>
        <taxon>Strongyloidoidea</taxon>
        <taxon>Steinernematidae</taxon>
        <taxon>Steinernema</taxon>
    </lineage>
</organism>
<evidence type="ECO:0000313" key="1">
    <source>
        <dbReference type="EMBL" id="TKR77211.1"/>
    </source>
</evidence>
<dbReference type="Proteomes" id="UP000298663">
    <property type="component" value="Unassembled WGS sequence"/>
</dbReference>
<accession>A0A4U5N507</accession>
<reference evidence="1 2" key="2">
    <citation type="journal article" date="2019" name="G3 (Bethesda)">
        <title>Hybrid Assembly of the Genome of the Entomopathogenic Nematode Steinernema carpocapsae Identifies the X-Chromosome.</title>
        <authorList>
            <person name="Serra L."/>
            <person name="Macchietto M."/>
            <person name="Macias-Munoz A."/>
            <person name="McGill C.J."/>
            <person name="Rodriguez I.M."/>
            <person name="Rodriguez B."/>
            <person name="Murad R."/>
            <person name="Mortazavi A."/>
        </authorList>
    </citation>
    <scope>NUCLEOTIDE SEQUENCE [LARGE SCALE GENOMIC DNA]</scope>
    <source>
        <strain evidence="1 2">ALL</strain>
    </source>
</reference>
<protein>
    <submittedName>
        <fullName evidence="1">Uncharacterized protein</fullName>
    </submittedName>
</protein>
<reference evidence="1 2" key="1">
    <citation type="journal article" date="2015" name="Genome Biol.">
        <title>Comparative genomics of Steinernema reveals deeply conserved gene regulatory networks.</title>
        <authorList>
            <person name="Dillman A.R."/>
            <person name="Macchietto M."/>
            <person name="Porter C.F."/>
            <person name="Rogers A."/>
            <person name="Williams B."/>
            <person name="Antoshechkin I."/>
            <person name="Lee M.M."/>
            <person name="Goodwin Z."/>
            <person name="Lu X."/>
            <person name="Lewis E.E."/>
            <person name="Goodrich-Blair H."/>
            <person name="Stock S.P."/>
            <person name="Adams B.J."/>
            <person name="Sternberg P.W."/>
            <person name="Mortazavi A."/>
        </authorList>
    </citation>
    <scope>NUCLEOTIDE SEQUENCE [LARGE SCALE GENOMIC DNA]</scope>
    <source>
        <strain evidence="1 2">ALL</strain>
    </source>
</reference>
<gene>
    <name evidence="1" type="ORF">L596_018224</name>
</gene>
<proteinExistence type="predicted"/>
<evidence type="ECO:0000313" key="2">
    <source>
        <dbReference type="Proteomes" id="UP000298663"/>
    </source>
</evidence>
<keyword evidence="2" id="KW-1185">Reference proteome</keyword>
<comment type="caution">
    <text evidence="1">The sequence shown here is derived from an EMBL/GenBank/DDBJ whole genome shotgun (WGS) entry which is preliminary data.</text>
</comment>
<sequence>MGGDEVAVDKTLEDMARNVGAIGRYVVDWVGTVQTLAWPEVSLEAVKRNISLTHITTSSLNKTANDLVAELSKYGHESWRYEVIITEASKDKSSWSVKITDPQNHAVLSGFNGVDVHVLRYDESALERADNATMWFEENESVMEQFLRRGVSTDSSEELFSELQENIKSSTPTASTQQFY</sequence>
<dbReference type="EMBL" id="AZBU02000005">
    <property type="protein sequence ID" value="TKR77211.1"/>
    <property type="molecule type" value="Genomic_DNA"/>
</dbReference>
<dbReference type="AlphaFoldDB" id="A0A4U5N507"/>
<name>A0A4U5N507_STECR</name>